<evidence type="ECO:0000259" key="2">
    <source>
        <dbReference type="Pfam" id="PF13439"/>
    </source>
</evidence>
<protein>
    <recommendedName>
        <fullName evidence="5">Glycosyltransferase</fullName>
    </recommendedName>
</protein>
<dbReference type="Pfam" id="PF13439">
    <property type="entry name" value="Glyco_transf_4"/>
    <property type="match status" value="1"/>
</dbReference>
<proteinExistence type="predicted"/>
<evidence type="ECO:0000313" key="3">
    <source>
        <dbReference type="EMBL" id="GGD56126.1"/>
    </source>
</evidence>
<dbReference type="PANTHER" id="PTHR12526">
    <property type="entry name" value="GLYCOSYLTRANSFERASE"/>
    <property type="match status" value="1"/>
</dbReference>
<dbReference type="Gene3D" id="3.40.50.2000">
    <property type="entry name" value="Glycogen Phosphorylase B"/>
    <property type="match status" value="2"/>
</dbReference>
<dbReference type="AlphaFoldDB" id="A0A916YQB5"/>
<dbReference type="GO" id="GO:0016757">
    <property type="term" value="F:glycosyltransferase activity"/>
    <property type="evidence" value="ECO:0007669"/>
    <property type="project" value="InterPro"/>
</dbReference>
<dbReference type="RefSeq" id="WP_188765962.1">
    <property type="nucleotide sequence ID" value="NZ_BMKK01000004.1"/>
</dbReference>
<gene>
    <name evidence="3" type="ORF">GCM10011514_20230</name>
</gene>
<dbReference type="Proteomes" id="UP000609064">
    <property type="component" value="Unassembled WGS sequence"/>
</dbReference>
<evidence type="ECO:0008006" key="5">
    <source>
        <dbReference type="Google" id="ProtNLM"/>
    </source>
</evidence>
<comment type="caution">
    <text evidence="3">The sequence shown here is derived from an EMBL/GenBank/DDBJ whole genome shotgun (WGS) entry which is preliminary data.</text>
</comment>
<name>A0A916YQB5_9BACT</name>
<keyword evidence="4" id="KW-1185">Reference proteome</keyword>
<accession>A0A916YQB5</accession>
<dbReference type="SUPFAM" id="SSF53756">
    <property type="entry name" value="UDP-Glycosyltransferase/glycogen phosphorylase"/>
    <property type="match status" value="1"/>
</dbReference>
<evidence type="ECO:0000259" key="1">
    <source>
        <dbReference type="Pfam" id="PF00534"/>
    </source>
</evidence>
<reference evidence="3" key="1">
    <citation type="journal article" date="2014" name="Int. J. Syst. Evol. Microbiol.">
        <title>Complete genome sequence of Corynebacterium casei LMG S-19264T (=DSM 44701T), isolated from a smear-ripened cheese.</title>
        <authorList>
            <consortium name="US DOE Joint Genome Institute (JGI-PGF)"/>
            <person name="Walter F."/>
            <person name="Albersmeier A."/>
            <person name="Kalinowski J."/>
            <person name="Ruckert C."/>
        </authorList>
    </citation>
    <scope>NUCLEOTIDE SEQUENCE</scope>
    <source>
        <strain evidence="3">CGMCC 1.15958</strain>
    </source>
</reference>
<evidence type="ECO:0000313" key="4">
    <source>
        <dbReference type="Proteomes" id="UP000609064"/>
    </source>
</evidence>
<feature type="domain" description="Glycosyltransferase subfamily 4-like N-terminal" evidence="2">
    <location>
        <begin position="14"/>
        <end position="182"/>
    </location>
</feature>
<feature type="domain" description="Glycosyl transferase family 1" evidence="1">
    <location>
        <begin position="193"/>
        <end position="363"/>
    </location>
</feature>
<dbReference type="CDD" id="cd03801">
    <property type="entry name" value="GT4_PimA-like"/>
    <property type="match status" value="1"/>
</dbReference>
<reference evidence="3" key="2">
    <citation type="submission" date="2020-09" db="EMBL/GenBank/DDBJ databases">
        <authorList>
            <person name="Sun Q."/>
            <person name="Zhou Y."/>
        </authorList>
    </citation>
    <scope>NUCLEOTIDE SEQUENCE</scope>
    <source>
        <strain evidence="3">CGMCC 1.15958</strain>
    </source>
</reference>
<dbReference type="InterPro" id="IPR001296">
    <property type="entry name" value="Glyco_trans_1"/>
</dbReference>
<dbReference type="PANTHER" id="PTHR12526:SF630">
    <property type="entry name" value="GLYCOSYLTRANSFERASE"/>
    <property type="match status" value="1"/>
</dbReference>
<dbReference type="InterPro" id="IPR028098">
    <property type="entry name" value="Glyco_trans_4-like_N"/>
</dbReference>
<dbReference type="Pfam" id="PF00534">
    <property type="entry name" value="Glycos_transf_1"/>
    <property type="match status" value="1"/>
</dbReference>
<sequence>MKILFVSHDANRAGAQLFLLNVMKYLKQKGVEMQLLLLGGGVLENDFAEICTNHFWPNTNPQKKGIKKAISKLVKSQNDSNATQQLLENLQNANFDYIYANTIASAHVLPKLTEYVKAPLLAHIHELEFSIQLYSQAADRKFLFSYATKIIACSQAVSENIIEKYLVSARKIEVIHSFVDNEAILNRIEATDNQSIKQKYNLPETGFLIGGCGNAEWRKGIDVFLQVINQILNTSNENCHFVWIGVKKEGDYYEQISYDIAKMGIADKITFIEQTPDAVELINCLDIFTIVSREDPFPLVMLEAALAQKTMIGFDKTGGCREFIEEDAGIIVPYLNTFSMASSIIKLFLNQSYAKQLGQKAKDKVLNKYSFENSVMKIESLLGSF</sequence>
<organism evidence="3 4">
    <name type="scientific">Emticicia aquatilis</name>
    <dbReference type="NCBI Taxonomy" id="1537369"/>
    <lineage>
        <taxon>Bacteria</taxon>
        <taxon>Pseudomonadati</taxon>
        <taxon>Bacteroidota</taxon>
        <taxon>Cytophagia</taxon>
        <taxon>Cytophagales</taxon>
        <taxon>Leadbetterellaceae</taxon>
        <taxon>Emticicia</taxon>
    </lineage>
</organism>
<dbReference type="EMBL" id="BMKK01000004">
    <property type="protein sequence ID" value="GGD56126.1"/>
    <property type="molecule type" value="Genomic_DNA"/>
</dbReference>